<dbReference type="EMBL" id="BAABGZ010000010">
    <property type="protein sequence ID" value="GAA4349991.1"/>
    <property type="molecule type" value="Genomic_DNA"/>
</dbReference>
<evidence type="ECO:0000256" key="1">
    <source>
        <dbReference type="ARBA" id="ARBA00008857"/>
    </source>
</evidence>
<gene>
    <name evidence="5" type="ORF">GCM10023185_07200</name>
</gene>
<sequence>MPATFKLILAPTHDRDGLHDVRLRITANRVVRYLNVPGVAVAAKHWNDKRSLDKPNYFKTSHREHAQLEQTAKGFLARAQQLGRERPYLSADELKQLLSTGADLVPAATAKDFLAFAYASHQRDDVGSFSEGTCANRLACLNKLAECWGWEEGKKPLLVEQFTEAAVADFDAWMKREKGNNATTRRKTLDILGIYLQRAIRQGVVPRYANPLEYYELPTPTPTQTWLTSAELAALESVRLPAQQHLARTTYFIQYYLHGSRIGVVLLLRWKQRAHGVVRFKMDKGEREKVVEESPQLTALLDSLLPATGQPDPDAFILPWLKPWYNELSPAQQLHERKRATAVVNMNLKRAAARAGINGKVSSHTSRRALASDADNLTHDLGLVQRLLGHTNRATTERYTRGRDSQVVQQGAAAVYAQRPMPITKADDEAK</sequence>
<dbReference type="SUPFAM" id="SSF56349">
    <property type="entry name" value="DNA breaking-rejoining enzymes"/>
    <property type="match status" value="1"/>
</dbReference>
<dbReference type="InterPro" id="IPR025269">
    <property type="entry name" value="SAM-like_dom"/>
</dbReference>
<evidence type="ECO:0000259" key="4">
    <source>
        <dbReference type="PROSITE" id="PS51898"/>
    </source>
</evidence>
<dbReference type="PANTHER" id="PTHR30349">
    <property type="entry name" value="PHAGE INTEGRASE-RELATED"/>
    <property type="match status" value="1"/>
</dbReference>
<dbReference type="InterPro" id="IPR013762">
    <property type="entry name" value="Integrase-like_cat_sf"/>
</dbReference>
<proteinExistence type="inferred from homology"/>
<dbReference type="Pfam" id="PF00589">
    <property type="entry name" value="Phage_integrase"/>
    <property type="match status" value="1"/>
</dbReference>
<dbReference type="Gene3D" id="1.10.443.10">
    <property type="entry name" value="Intergrase catalytic core"/>
    <property type="match status" value="1"/>
</dbReference>
<protein>
    <recommendedName>
        <fullName evidence="4">Tyr recombinase domain-containing protein</fullName>
    </recommendedName>
</protein>
<evidence type="ECO:0000313" key="5">
    <source>
        <dbReference type="EMBL" id="GAA4349991.1"/>
    </source>
</evidence>
<keyword evidence="6" id="KW-1185">Reference proteome</keyword>
<keyword evidence="3" id="KW-0233">DNA recombination</keyword>
<accession>A0ABP8I2K6</accession>
<evidence type="ECO:0000256" key="2">
    <source>
        <dbReference type="ARBA" id="ARBA00023125"/>
    </source>
</evidence>
<keyword evidence="2" id="KW-0238">DNA-binding</keyword>
<dbReference type="InterPro" id="IPR010998">
    <property type="entry name" value="Integrase_recombinase_N"/>
</dbReference>
<dbReference type="InterPro" id="IPR011010">
    <property type="entry name" value="DNA_brk_join_enz"/>
</dbReference>
<evidence type="ECO:0000256" key="3">
    <source>
        <dbReference type="ARBA" id="ARBA00023172"/>
    </source>
</evidence>
<dbReference type="PANTHER" id="PTHR30349:SF41">
    <property type="entry name" value="INTEGRASE_RECOMBINASE PROTEIN MJ0367-RELATED"/>
    <property type="match status" value="1"/>
</dbReference>
<dbReference type="InterPro" id="IPR002104">
    <property type="entry name" value="Integrase_catalytic"/>
</dbReference>
<feature type="domain" description="Tyr recombinase" evidence="4">
    <location>
        <begin position="222"/>
        <end position="413"/>
    </location>
</feature>
<dbReference type="InterPro" id="IPR050090">
    <property type="entry name" value="Tyrosine_recombinase_XerCD"/>
</dbReference>
<dbReference type="Gene3D" id="1.10.150.130">
    <property type="match status" value="1"/>
</dbReference>
<dbReference type="Pfam" id="PF13102">
    <property type="entry name" value="Phage_int_SAM_5"/>
    <property type="match status" value="1"/>
</dbReference>
<comment type="caution">
    <text evidence="5">The sequence shown here is derived from an EMBL/GenBank/DDBJ whole genome shotgun (WGS) entry which is preliminary data.</text>
</comment>
<evidence type="ECO:0000313" key="6">
    <source>
        <dbReference type="Proteomes" id="UP001501153"/>
    </source>
</evidence>
<dbReference type="Proteomes" id="UP001501153">
    <property type="component" value="Unassembled WGS sequence"/>
</dbReference>
<dbReference type="PROSITE" id="PS51898">
    <property type="entry name" value="TYR_RECOMBINASE"/>
    <property type="match status" value="1"/>
</dbReference>
<name>A0ABP8I2K6_9BACT</name>
<reference evidence="6" key="1">
    <citation type="journal article" date="2019" name="Int. J. Syst. Evol. Microbiol.">
        <title>The Global Catalogue of Microorganisms (GCM) 10K type strain sequencing project: providing services to taxonomists for standard genome sequencing and annotation.</title>
        <authorList>
            <consortium name="The Broad Institute Genomics Platform"/>
            <consortium name="The Broad Institute Genome Sequencing Center for Infectious Disease"/>
            <person name="Wu L."/>
            <person name="Ma J."/>
        </authorList>
    </citation>
    <scope>NUCLEOTIDE SEQUENCE [LARGE SCALE GENOMIC DNA]</scope>
    <source>
        <strain evidence="6">JCM 17923</strain>
    </source>
</reference>
<organism evidence="5 6">
    <name type="scientific">Hymenobacter saemangeumensis</name>
    <dbReference type="NCBI Taxonomy" id="1084522"/>
    <lineage>
        <taxon>Bacteria</taxon>
        <taxon>Pseudomonadati</taxon>
        <taxon>Bacteroidota</taxon>
        <taxon>Cytophagia</taxon>
        <taxon>Cytophagales</taxon>
        <taxon>Hymenobacteraceae</taxon>
        <taxon>Hymenobacter</taxon>
    </lineage>
</organism>
<dbReference type="RefSeq" id="WP_345233905.1">
    <property type="nucleotide sequence ID" value="NZ_BAABGZ010000010.1"/>
</dbReference>
<comment type="similarity">
    <text evidence="1">Belongs to the 'phage' integrase family.</text>
</comment>